<accession>A0ABN5FDC2</accession>
<keyword evidence="1" id="KW-0472">Membrane</keyword>
<feature type="transmembrane region" description="Helical" evidence="1">
    <location>
        <begin position="306"/>
        <end position="322"/>
    </location>
</feature>
<protein>
    <submittedName>
        <fullName evidence="2">Polymerase</fullName>
    </submittedName>
</protein>
<feature type="transmembrane region" description="Helical" evidence="1">
    <location>
        <begin position="88"/>
        <end position="105"/>
    </location>
</feature>
<gene>
    <name evidence="2" type="ORF">CSC3H3_04490</name>
</gene>
<feature type="transmembrane region" description="Helical" evidence="1">
    <location>
        <begin position="280"/>
        <end position="299"/>
    </location>
</feature>
<name>A0ABN5FDC2_9PROT</name>
<feature type="transmembrane region" description="Helical" evidence="1">
    <location>
        <begin position="158"/>
        <end position="185"/>
    </location>
</feature>
<organism evidence="2 3">
    <name type="scientific">Thalassospira marina</name>
    <dbReference type="NCBI Taxonomy" id="2048283"/>
    <lineage>
        <taxon>Bacteria</taxon>
        <taxon>Pseudomonadati</taxon>
        <taxon>Pseudomonadota</taxon>
        <taxon>Alphaproteobacteria</taxon>
        <taxon>Rhodospirillales</taxon>
        <taxon>Thalassospiraceae</taxon>
        <taxon>Thalassospira</taxon>
    </lineage>
</organism>
<reference evidence="2 3" key="1">
    <citation type="submission" date="2017-10" db="EMBL/GenBank/DDBJ databases">
        <title>Biodiversity and function of Thalassospira species in the particle-attached aromatic-hydrocarbon-degrading consortia from the surface seawater of the China South Sea.</title>
        <authorList>
            <person name="Dong C."/>
            <person name="Liu R."/>
            <person name="Shao Z."/>
        </authorList>
    </citation>
    <scope>NUCLEOTIDE SEQUENCE [LARGE SCALE GENOMIC DNA]</scope>
    <source>
        <strain evidence="2 3">CSC3H3</strain>
    </source>
</reference>
<feature type="transmembrane region" description="Helical" evidence="1">
    <location>
        <begin position="197"/>
        <end position="215"/>
    </location>
</feature>
<keyword evidence="1" id="KW-1133">Transmembrane helix</keyword>
<evidence type="ECO:0000313" key="2">
    <source>
        <dbReference type="EMBL" id="AUG52064.1"/>
    </source>
</evidence>
<dbReference type="Proteomes" id="UP000233458">
    <property type="component" value="Chromosome"/>
</dbReference>
<feature type="transmembrane region" description="Helical" evidence="1">
    <location>
        <begin position="117"/>
        <end position="138"/>
    </location>
</feature>
<feature type="transmembrane region" description="Helical" evidence="1">
    <location>
        <begin position="6"/>
        <end position="31"/>
    </location>
</feature>
<keyword evidence="1" id="KW-0812">Transmembrane</keyword>
<dbReference type="EMBL" id="CP024199">
    <property type="protein sequence ID" value="AUG52064.1"/>
    <property type="molecule type" value="Genomic_DNA"/>
</dbReference>
<sequence length="357" mass="38889">MGLLGLSLWLLPMGGTLSKAIIVLWAVLGILPLLGQRGFAVDGILAFLLWLALLFWVLVVGHLGTAAWRLAGNLAILPLGLMLGRMQGRAVLAPIMVPVLVYVLVDSEFQLTSEGWRLNNPFLFLSLFVLAMVAWQNVRKPQPNAPLYPRSAQPVMNAVLPVLIAGIGMAGVVASQTRIAILAMGLVAITRIPATRAWVWLIGLPLAGGSLWLIADYLPRILFTHASGRLAYWQMFWQQWQDGSNSEQWFGFGVGAIEAQLLKMQSAVSFGALHNDHFHMLYETGLIGAGLWMAGWGIMVWLVRHSALAVGILLAVMVTMVTDNTLSYGHYLLASGVAAGVAWHRRMVENTPAVDDV</sequence>
<evidence type="ECO:0000313" key="3">
    <source>
        <dbReference type="Proteomes" id="UP000233458"/>
    </source>
</evidence>
<feature type="transmembrane region" description="Helical" evidence="1">
    <location>
        <begin position="43"/>
        <end position="68"/>
    </location>
</feature>
<evidence type="ECO:0000256" key="1">
    <source>
        <dbReference type="SAM" id="Phobius"/>
    </source>
</evidence>
<proteinExistence type="predicted"/>
<keyword evidence="3" id="KW-1185">Reference proteome</keyword>